<dbReference type="EMBL" id="JAKGUD010000003">
    <property type="protein sequence ID" value="MCF4142033.1"/>
    <property type="molecule type" value="Genomic_DNA"/>
</dbReference>
<sequence length="265" mass="29050">MTQSRNRFVDLINRHSWPKAIAVTGALGSGKTEWVLNLALGFSSVGEDVTIADVDIINPYFCIRQVSETLEDSGFKVLTAPDSAKWADMPLVTAQVDWALSEPNGRLLMDVGGDAEGALALKKYKDRMVSAGYLLILVVNAYRPMTSTVEGISKMRKRMEEIGELEVGALICNSHLMAETTVDVVEEGLQLVEAAGKEMDLPVLYTGVPPQLDDEALRRLAGREASPWPVSRYMLLPWEKGAMWSTGVPSKNQGARILRQEADKG</sequence>
<evidence type="ECO:0000313" key="1">
    <source>
        <dbReference type="EMBL" id="MCF4142033.1"/>
    </source>
</evidence>
<proteinExistence type="predicted"/>
<accession>A0ABS9ELE5</accession>
<name>A0ABS9ELE5_9BACT</name>
<gene>
    <name evidence="1" type="ORF">L2W38_04280</name>
</gene>
<reference evidence="1 2" key="1">
    <citation type="submission" date="2022-01" db="EMBL/GenBank/DDBJ databases">
        <title>Dethiosulfovibrio faecalis sp. nov., a novel proteolytic, non-sulfur-reducing bacterium isolated from a marine aquaculture solid waste bioreactor.</title>
        <authorList>
            <person name="Grabowski S."/>
            <person name="Apolinario E."/>
            <person name="Schneider N."/>
            <person name="Marshall C.W."/>
            <person name="Sowers K.R."/>
        </authorList>
    </citation>
    <scope>NUCLEOTIDE SEQUENCE [LARGE SCALE GENOMIC DNA]</scope>
    <source>
        <strain evidence="1 2">DSM 12537</strain>
    </source>
</reference>
<organism evidence="1 2">
    <name type="scientific">Dethiosulfovibrio marinus</name>
    <dbReference type="NCBI Taxonomy" id="133532"/>
    <lineage>
        <taxon>Bacteria</taxon>
        <taxon>Thermotogati</taxon>
        <taxon>Synergistota</taxon>
        <taxon>Synergistia</taxon>
        <taxon>Synergistales</taxon>
        <taxon>Dethiosulfovibrionaceae</taxon>
        <taxon>Dethiosulfovibrio</taxon>
    </lineage>
</organism>
<comment type="caution">
    <text evidence="1">The sequence shown here is derived from an EMBL/GenBank/DDBJ whole genome shotgun (WGS) entry which is preliminary data.</text>
</comment>
<evidence type="ECO:0000313" key="2">
    <source>
        <dbReference type="Proteomes" id="UP001200430"/>
    </source>
</evidence>
<protein>
    <submittedName>
        <fullName evidence="1">Zeta toxin family protein</fullName>
    </submittedName>
</protein>
<dbReference type="Proteomes" id="UP001200430">
    <property type="component" value="Unassembled WGS sequence"/>
</dbReference>
<dbReference type="RefSeq" id="WP_236098788.1">
    <property type="nucleotide sequence ID" value="NZ_JAKGUD010000003.1"/>
</dbReference>
<dbReference type="InterPro" id="IPR027417">
    <property type="entry name" value="P-loop_NTPase"/>
</dbReference>
<keyword evidence="2" id="KW-1185">Reference proteome</keyword>
<dbReference type="SUPFAM" id="SSF52540">
    <property type="entry name" value="P-loop containing nucleoside triphosphate hydrolases"/>
    <property type="match status" value="1"/>
</dbReference>